<organism evidence="2 3">
    <name type="scientific">Rhizobium herbae</name>
    <dbReference type="NCBI Taxonomy" id="508661"/>
    <lineage>
        <taxon>Bacteria</taxon>
        <taxon>Pseudomonadati</taxon>
        <taxon>Pseudomonadota</taxon>
        <taxon>Alphaproteobacteria</taxon>
        <taxon>Hyphomicrobiales</taxon>
        <taxon>Rhizobiaceae</taxon>
        <taxon>Rhizobium/Agrobacterium group</taxon>
        <taxon>Rhizobium</taxon>
    </lineage>
</organism>
<name>A0ABS4ENX9_9HYPH</name>
<dbReference type="Proteomes" id="UP000823786">
    <property type="component" value="Unassembled WGS sequence"/>
</dbReference>
<evidence type="ECO:0000256" key="1">
    <source>
        <dbReference type="SAM" id="SignalP"/>
    </source>
</evidence>
<accession>A0ABS4ENX9</accession>
<gene>
    <name evidence="2" type="ORF">J2Z75_003163</name>
</gene>
<evidence type="ECO:0008006" key="4">
    <source>
        <dbReference type="Google" id="ProtNLM"/>
    </source>
</evidence>
<feature type="chain" id="PRO_5046195894" description="DUF1344 domain-containing protein" evidence="1">
    <location>
        <begin position="23"/>
        <end position="86"/>
    </location>
</feature>
<proteinExistence type="predicted"/>
<dbReference type="RefSeq" id="WP_209853672.1">
    <property type="nucleotide sequence ID" value="NZ_JAGGJV010000005.1"/>
</dbReference>
<comment type="caution">
    <text evidence="2">The sequence shown here is derived from an EMBL/GenBank/DDBJ whole genome shotgun (WGS) entry which is preliminary data.</text>
</comment>
<keyword evidence="3" id="KW-1185">Reference proteome</keyword>
<evidence type="ECO:0000313" key="2">
    <source>
        <dbReference type="EMBL" id="MBP1859646.1"/>
    </source>
</evidence>
<dbReference type="Pfam" id="PF07076">
    <property type="entry name" value="DUF1344"/>
    <property type="match status" value="1"/>
</dbReference>
<keyword evidence="1" id="KW-0732">Signal</keyword>
<feature type="signal peptide" evidence="1">
    <location>
        <begin position="1"/>
        <end position="22"/>
    </location>
</feature>
<sequence>MRALLTSLTLLSAISLSSAAFAASTTTGTIRAYDAQAMTLTLKNGTKFLLPGGFKDPGLKVGERVTVAYQTMGNKHRAMAVTPLTP</sequence>
<evidence type="ECO:0000313" key="3">
    <source>
        <dbReference type="Proteomes" id="UP000823786"/>
    </source>
</evidence>
<protein>
    <recommendedName>
        <fullName evidence="4">DUF1344 domain-containing protein</fullName>
    </recommendedName>
</protein>
<dbReference type="InterPro" id="IPR009780">
    <property type="entry name" value="DUF1344"/>
</dbReference>
<reference evidence="2 3" key="1">
    <citation type="submission" date="2021-03" db="EMBL/GenBank/DDBJ databases">
        <title>Genomic Encyclopedia of Type Strains, Phase IV (KMG-IV): sequencing the most valuable type-strain genomes for metagenomic binning, comparative biology and taxonomic classification.</title>
        <authorList>
            <person name="Goeker M."/>
        </authorList>
    </citation>
    <scope>NUCLEOTIDE SEQUENCE [LARGE SCALE GENOMIC DNA]</scope>
    <source>
        <strain evidence="2 3">DSM 26427</strain>
    </source>
</reference>
<dbReference type="EMBL" id="JAGGJV010000005">
    <property type="protein sequence ID" value="MBP1859646.1"/>
    <property type="molecule type" value="Genomic_DNA"/>
</dbReference>